<dbReference type="Pfam" id="PF18733">
    <property type="entry name" value="HEPN_LA2681"/>
    <property type="match status" value="1"/>
</dbReference>
<dbReference type="InterPro" id="IPR019734">
    <property type="entry name" value="TPR_rpt"/>
</dbReference>
<dbReference type="AlphaFoldDB" id="A0AAI9C7S0"/>
<evidence type="ECO:0000313" key="4">
    <source>
        <dbReference type="Proteomes" id="UP001214521"/>
    </source>
</evidence>
<comment type="caution">
    <text evidence="3">The sequence shown here is derived from an EMBL/GenBank/DDBJ whole genome shotgun (WGS) entry which is preliminary data.</text>
</comment>
<proteinExistence type="predicted"/>
<dbReference type="Proteomes" id="UP001214521">
    <property type="component" value="Unassembled WGS sequence"/>
</dbReference>
<dbReference type="Gene3D" id="1.25.40.10">
    <property type="entry name" value="Tetratricopeptide repeat domain"/>
    <property type="match status" value="1"/>
</dbReference>
<name>A0AAI9C7S0_STEMA</name>
<sequence>MTDIHLTREQMFALAEQISIRAAAGKITSRLLEQLGALIDAAGVTQDLELSLRCIEVIGKFGELDDKRYGCMLHYFHANALGWLYIHRHTDDNALSWIQPDNTAQIYELRSAIAHAGFPLHPAEFRAQVHSNLGNAFNKTGRIHDALEHWRKALALDPMLAMAQGNMAGALFFYARNLYDVGDRKWINIEGREQLRKAVAIGVHGATFVEAANRFRRMLDAVELGLDQYGIERKPDCTWMDNFSLGKSAQEKRYRRWCLDNRLFLNPMNDAYIQPVAATDSLSLPTHRADGVGISYLAAFNQLKQEYIYARWCLFVGLDDQKTHMADREVLLSSNADSARYSIAIEQVKTAYRAAYSLLDKVAYFVRDRWEIGAKRKSADFARLWRTEPKKGTETTIRPEFESSQNIWLHALYSLSEDIFNEDTRQYASPDAQELHVVRNALEHRFFKIVWSRSECDETSMHHDRLSEQMTFDEFQSKALRVLTMARSAIMYLCLAMHRAEVQRAEEDKAQSMSFGVNHIPDRLKG</sequence>
<feature type="repeat" description="TPR" evidence="1">
    <location>
        <begin position="127"/>
        <end position="160"/>
    </location>
</feature>
<organism evidence="3 4">
    <name type="scientific">Stenotrophomonas maltophilia</name>
    <name type="common">Pseudomonas maltophilia</name>
    <name type="synonym">Xanthomonas maltophilia</name>
    <dbReference type="NCBI Taxonomy" id="40324"/>
    <lineage>
        <taxon>Bacteria</taxon>
        <taxon>Pseudomonadati</taxon>
        <taxon>Pseudomonadota</taxon>
        <taxon>Gammaproteobacteria</taxon>
        <taxon>Lysobacterales</taxon>
        <taxon>Lysobacteraceae</taxon>
        <taxon>Stenotrophomonas</taxon>
        <taxon>Stenotrophomonas maltophilia group</taxon>
    </lineage>
</organism>
<keyword evidence="1" id="KW-0802">TPR repeat</keyword>
<evidence type="ECO:0000259" key="2">
    <source>
        <dbReference type="Pfam" id="PF18733"/>
    </source>
</evidence>
<gene>
    <name evidence="3" type="ORF">QEK83_000104</name>
</gene>
<dbReference type="InterPro" id="IPR011990">
    <property type="entry name" value="TPR-like_helical_dom_sf"/>
</dbReference>
<dbReference type="EMBL" id="ABLOMU010000001">
    <property type="protein sequence ID" value="EKT4439511.1"/>
    <property type="molecule type" value="Genomic_DNA"/>
</dbReference>
<dbReference type="SMART" id="SM00028">
    <property type="entry name" value="TPR"/>
    <property type="match status" value="1"/>
</dbReference>
<dbReference type="SUPFAM" id="SSF48452">
    <property type="entry name" value="TPR-like"/>
    <property type="match status" value="1"/>
</dbReference>
<dbReference type="InterPro" id="IPR040826">
    <property type="entry name" value="HEPN_LA2681"/>
</dbReference>
<reference evidence="3" key="1">
    <citation type="submission" date="2022-07" db="EMBL/GenBank/DDBJ databases">
        <authorList>
            <consortium name="Clinical and Environmental Microbiology Branch: Whole genome sequencing antimicrobial resistance pathogens in the healthcare setting"/>
        </authorList>
    </citation>
    <scope>NUCLEOTIDE SEQUENCE</scope>
    <source>
        <strain evidence="3">Stenotrophomonas_maltophilia_2021CK-00905</strain>
    </source>
</reference>
<evidence type="ECO:0000256" key="1">
    <source>
        <dbReference type="PROSITE-ProRule" id="PRU00339"/>
    </source>
</evidence>
<dbReference type="PROSITE" id="PS50005">
    <property type="entry name" value="TPR"/>
    <property type="match status" value="1"/>
</dbReference>
<feature type="domain" description="LA2681-like HEPN" evidence="2">
    <location>
        <begin position="294"/>
        <end position="499"/>
    </location>
</feature>
<dbReference type="PROSITE" id="PS50293">
    <property type="entry name" value="TPR_REGION"/>
    <property type="match status" value="1"/>
</dbReference>
<evidence type="ECO:0000313" key="3">
    <source>
        <dbReference type="EMBL" id="EKT4439511.1"/>
    </source>
</evidence>
<protein>
    <recommendedName>
        <fullName evidence="2">LA2681-like HEPN domain-containing protein</fullName>
    </recommendedName>
</protein>
<accession>A0AAI9C7S0</accession>
<dbReference type="Pfam" id="PF00515">
    <property type="entry name" value="TPR_1"/>
    <property type="match status" value="1"/>
</dbReference>